<protein>
    <submittedName>
        <fullName evidence="1">Uncharacterized protein</fullName>
    </submittedName>
</protein>
<evidence type="ECO:0000313" key="1">
    <source>
        <dbReference type="EMBL" id="KER30310.1"/>
    </source>
</evidence>
<reference evidence="1 2" key="1">
    <citation type="submission" date="2013-11" db="EMBL/GenBank/DDBJ databases">
        <title>Opisthorchis viverrini - life in the bile duct.</title>
        <authorList>
            <person name="Young N.D."/>
            <person name="Nagarajan N."/>
            <person name="Lin S.J."/>
            <person name="Korhonen P.K."/>
            <person name="Jex A.R."/>
            <person name="Hall R.S."/>
            <person name="Safavi-Hemami H."/>
            <person name="Kaewkong W."/>
            <person name="Bertrand D."/>
            <person name="Gao S."/>
            <person name="Seet Q."/>
            <person name="Wongkham S."/>
            <person name="Teh B.T."/>
            <person name="Wongkham C."/>
            <person name="Intapan P.M."/>
            <person name="Maleewong W."/>
            <person name="Yang X."/>
            <person name="Hu M."/>
            <person name="Wang Z."/>
            <person name="Hofmann A."/>
            <person name="Sternberg P.W."/>
            <person name="Tan P."/>
            <person name="Wang J."/>
            <person name="Gasser R.B."/>
        </authorList>
    </citation>
    <scope>NUCLEOTIDE SEQUENCE [LARGE SCALE GENOMIC DNA]</scope>
</reference>
<dbReference type="Proteomes" id="UP000054324">
    <property type="component" value="Unassembled WGS sequence"/>
</dbReference>
<gene>
    <name evidence="1" type="ORF">T265_03255</name>
</gene>
<dbReference type="InterPro" id="IPR036397">
    <property type="entry name" value="RNaseH_sf"/>
</dbReference>
<dbReference type="GeneID" id="20317442"/>
<dbReference type="Gene3D" id="3.30.420.10">
    <property type="entry name" value="Ribonuclease H-like superfamily/Ribonuclease H"/>
    <property type="match status" value="1"/>
</dbReference>
<dbReference type="OrthoDB" id="10062329at2759"/>
<organism evidence="1 2">
    <name type="scientific">Opisthorchis viverrini</name>
    <name type="common">Southeast Asian liver fluke</name>
    <dbReference type="NCBI Taxonomy" id="6198"/>
    <lineage>
        <taxon>Eukaryota</taxon>
        <taxon>Metazoa</taxon>
        <taxon>Spiralia</taxon>
        <taxon>Lophotrochozoa</taxon>
        <taxon>Platyhelminthes</taxon>
        <taxon>Trematoda</taxon>
        <taxon>Digenea</taxon>
        <taxon>Opisthorchiida</taxon>
        <taxon>Opisthorchiata</taxon>
        <taxon>Opisthorchiidae</taxon>
        <taxon>Opisthorchis</taxon>
    </lineage>
</organism>
<dbReference type="PANTHER" id="PTHR47326">
    <property type="entry name" value="TRANSPOSABLE ELEMENT TC3 TRANSPOSASE-LIKE PROTEIN"/>
    <property type="match status" value="1"/>
</dbReference>
<dbReference type="EMBL" id="KL596663">
    <property type="protein sequence ID" value="KER30310.1"/>
    <property type="molecule type" value="Genomic_DNA"/>
</dbReference>
<evidence type="ECO:0000313" key="2">
    <source>
        <dbReference type="Proteomes" id="UP000054324"/>
    </source>
</evidence>
<dbReference type="GO" id="GO:0003676">
    <property type="term" value="F:nucleic acid binding"/>
    <property type="evidence" value="ECO:0007669"/>
    <property type="project" value="InterPro"/>
</dbReference>
<dbReference type="KEGG" id="ovi:T265_03255"/>
<sequence length="379" mass="43452">MRLLKILRQPTTGCTFIGVHQVGAVSEFLSTLRSTCTHLQIILVFARDSTESLHTEDFVDPTTTAHTQTIESLWHVYKMRNKRQYGTHRSLVDSYLCEFVWRQRNTLICKSIWFSRVTTESPVYGILQLNVLHTGRLMIQLERYSSHINEVLCASVQNFLTMNVSRRTKIVKLYYSLGESATSALRGYKTKHGLIKDPFTVSTIARLIAEFESIGPVLDFPGKGKKSLSDERAPIVQNAVEQLQSQSTMASSSITQRALYCETPPSSQQDSAPPHYTNQVRTYLREQFSDERVIACRFPNFWPARSSDLAPLNYWFWGMIKARVHQANKPKDSVELRARIEEECARMTPEEVKHTVSHISCRLQLVIEERGALFQYILV</sequence>
<dbReference type="CTD" id="20317442"/>
<proteinExistence type="predicted"/>
<name>A0A075A412_OPIVI</name>
<dbReference type="PANTHER" id="PTHR47326:SF1">
    <property type="entry name" value="HTH PSQ-TYPE DOMAIN-CONTAINING PROTEIN"/>
    <property type="match status" value="1"/>
</dbReference>
<dbReference type="RefSeq" id="XP_009165952.1">
    <property type="nucleotide sequence ID" value="XM_009167688.1"/>
</dbReference>
<dbReference type="AlphaFoldDB" id="A0A075A412"/>
<keyword evidence="2" id="KW-1185">Reference proteome</keyword>
<accession>A0A075A412</accession>